<reference evidence="1 2" key="1">
    <citation type="submission" date="2018-08" db="EMBL/GenBank/DDBJ databases">
        <title>Muricauda nanhaiensis sp. nov., isolated from seawater of the South China Sea.</title>
        <authorList>
            <person name="Dang Y."/>
        </authorList>
    </citation>
    <scope>NUCLEOTIDE SEQUENCE [LARGE SCALE GENOMIC DNA]</scope>
    <source>
        <strain evidence="1 2">SM1704</strain>
    </source>
</reference>
<organism evidence="1 2">
    <name type="scientific">Flagellimonas nanhaiensis</name>
    <dbReference type="NCBI Taxonomy" id="2292706"/>
    <lineage>
        <taxon>Bacteria</taxon>
        <taxon>Pseudomonadati</taxon>
        <taxon>Bacteroidota</taxon>
        <taxon>Flavobacteriia</taxon>
        <taxon>Flavobacteriales</taxon>
        <taxon>Flavobacteriaceae</taxon>
        <taxon>Flagellimonas</taxon>
    </lineage>
</organism>
<keyword evidence="2" id="KW-1185">Reference proteome</keyword>
<dbReference type="Proteomes" id="UP000261828">
    <property type="component" value="Unassembled WGS sequence"/>
</dbReference>
<name>A0A371JPY3_9FLAO</name>
<protein>
    <submittedName>
        <fullName evidence="1">Uncharacterized protein</fullName>
    </submittedName>
</protein>
<evidence type="ECO:0000313" key="1">
    <source>
        <dbReference type="EMBL" id="RDY59572.1"/>
    </source>
</evidence>
<dbReference type="EMBL" id="QTJX01000002">
    <property type="protein sequence ID" value="RDY59572.1"/>
    <property type="molecule type" value="Genomic_DNA"/>
</dbReference>
<evidence type="ECO:0000313" key="2">
    <source>
        <dbReference type="Proteomes" id="UP000261828"/>
    </source>
</evidence>
<gene>
    <name evidence="1" type="ORF">DX873_09355</name>
</gene>
<proteinExistence type="predicted"/>
<sequence length="65" mass="7750">MPVYSVPYPTNLIKDSTFEIRQTCQFLDNEEGKFARYQLIELVDHIKEHVKVLKLQILYSQNNLH</sequence>
<dbReference type="AlphaFoldDB" id="A0A371JPY3"/>
<accession>A0A371JPY3</accession>
<comment type="caution">
    <text evidence="1">The sequence shown here is derived from an EMBL/GenBank/DDBJ whole genome shotgun (WGS) entry which is preliminary data.</text>
</comment>